<reference evidence="2" key="1">
    <citation type="submission" date="2022-03" db="EMBL/GenBank/DDBJ databases">
        <authorList>
            <person name="Legras J.-L."/>
            <person name="Devillers H."/>
            <person name="Grondin C."/>
        </authorList>
    </citation>
    <scope>NUCLEOTIDE SEQUENCE</scope>
    <source>
        <strain evidence="2">CLIB 1423</strain>
    </source>
</reference>
<dbReference type="AlphaFoldDB" id="A0A9P0QMU2"/>
<evidence type="ECO:0000313" key="2">
    <source>
        <dbReference type="EMBL" id="CAH2351627.1"/>
    </source>
</evidence>
<proteinExistence type="predicted"/>
<sequence length="88" mass="10043">MNYRNSRINILIQSHYQGPPPSGGYSQGYHQSAHQGAHQGANQDPQSGNYYQQGQNPQYYQQPTHIIMVPPKETKTSRCIECLTWCSF</sequence>
<gene>
    <name evidence="2" type="ORF">CLIB1423_04S02322</name>
</gene>
<keyword evidence="3" id="KW-1185">Reference proteome</keyword>
<evidence type="ECO:0000313" key="3">
    <source>
        <dbReference type="Proteomes" id="UP000837801"/>
    </source>
</evidence>
<protein>
    <submittedName>
        <fullName evidence="2">Uncharacterized protein</fullName>
    </submittedName>
</protein>
<dbReference type="EMBL" id="CAKXYY010000004">
    <property type="protein sequence ID" value="CAH2351627.1"/>
    <property type="molecule type" value="Genomic_DNA"/>
</dbReference>
<name>A0A9P0QMU2_9ASCO</name>
<feature type="compositionally biased region" description="Low complexity" evidence="1">
    <location>
        <begin position="14"/>
        <end position="30"/>
    </location>
</feature>
<evidence type="ECO:0000256" key="1">
    <source>
        <dbReference type="SAM" id="MobiDB-lite"/>
    </source>
</evidence>
<feature type="region of interest" description="Disordered" evidence="1">
    <location>
        <begin position="14"/>
        <end position="56"/>
    </location>
</feature>
<dbReference type="Proteomes" id="UP000837801">
    <property type="component" value="Unassembled WGS sequence"/>
</dbReference>
<comment type="caution">
    <text evidence="2">The sequence shown here is derived from an EMBL/GenBank/DDBJ whole genome shotgun (WGS) entry which is preliminary data.</text>
</comment>
<organism evidence="2 3">
    <name type="scientific">[Candida] railenensis</name>
    <dbReference type="NCBI Taxonomy" id="45579"/>
    <lineage>
        <taxon>Eukaryota</taxon>
        <taxon>Fungi</taxon>
        <taxon>Dikarya</taxon>
        <taxon>Ascomycota</taxon>
        <taxon>Saccharomycotina</taxon>
        <taxon>Pichiomycetes</taxon>
        <taxon>Debaryomycetaceae</taxon>
        <taxon>Kurtzmaniella</taxon>
    </lineage>
</organism>
<accession>A0A9P0QMU2</accession>